<dbReference type="EMBL" id="BK015006">
    <property type="protein sequence ID" value="DAD86616.1"/>
    <property type="molecule type" value="Genomic_DNA"/>
</dbReference>
<organism evidence="1">
    <name type="scientific">Myoviridae sp. ct3wi9</name>
    <dbReference type="NCBI Taxonomy" id="2826610"/>
    <lineage>
        <taxon>Viruses</taxon>
        <taxon>Duplodnaviria</taxon>
        <taxon>Heunggongvirae</taxon>
        <taxon>Uroviricota</taxon>
        <taxon>Caudoviricetes</taxon>
    </lineage>
</organism>
<evidence type="ECO:0000313" key="1">
    <source>
        <dbReference type="EMBL" id="DAD86616.1"/>
    </source>
</evidence>
<proteinExistence type="predicted"/>
<accession>A0A8S5MWS5</accession>
<reference evidence="1" key="1">
    <citation type="journal article" date="2021" name="Proc. Natl. Acad. Sci. U.S.A.">
        <title>A Catalog of Tens of Thousands of Viruses from Human Metagenomes Reveals Hidden Associations with Chronic Diseases.</title>
        <authorList>
            <person name="Tisza M.J."/>
            <person name="Buck C.B."/>
        </authorList>
    </citation>
    <scope>NUCLEOTIDE SEQUENCE</scope>
    <source>
        <strain evidence="1">Ct3wi9</strain>
    </source>
</reference>
<protein>
    <submittedName>
        <fullName evidence="1">DNA polymerase</fullName>
    </submittedName>
</protein>
<dbReference type="InterPro" id="IPR046908">
    <property type="entry name" value="divDNApol"/>
</dbReference>
<sequence length="773" mass="90412">MVMEFLYEPTDYYKTVRNLDIPNQWKKYTGWYLSRMRDIPRDKAEAFLDWGVKNGKIDFNDPIMKIFRRDDMSDRFKDTCTLTEFLKEVEERNLIMAPTLTCYAPTEEQVSEVSGYTEVKYYERARTKKESQIAKSYGRMDEAVTKNNKQNKLKEDINSISGLLTIGSTPLANRSGHSTLTSVCRTATAFTNASTERFFMGRRHFYSGPIVLENIVTVLAEVDYDEAKRLIDKYNLHYITVDELFEMVKYNTDTYYKSQYWDKKIYEFIEKLTDLERTIYLYMGDLFHLKKYNDSFVRGMFDKILAFKDKEPLSFEETQAELKLIDEFYEPLVTITVSHYLDGKGIKDKTHEDKDYYGYIGAYARHMRNALYEYSDYFKFFMVNKFIPAETALFPSVIRKSVLGGDTDSVLYTVMQWVEWYSGTIVVNSETKLPGCLCVYLINVITRHILAMAAGQMGVAKKYIHNLKMKSEYYFDVFMPTNRTKHYLSIASIQEGMALKHLEEELKGVALKNSKAPPELIKLFHDEAVGIMESISRGEKVHVNQLFDKIAQEEANIFHSIMRGDSRFLTSCTVKAKEAYVNPMSSEYFYYELWQHVFADKYGECPAPPFVGVRIKMNLPNRTALDLWLNNIKDENIRKKYIDFMEMHDKKSVASVILPADVVANIGIPEEFRPALNTRKMIFSCLEPFYILLEVFGEYRVNRWLTSMVLDERPDLIEPQFLADWRADKDDTLDAIRRSTKGQGEEYESWDKKFYIEEEQSDDSEDVENDSDE</sequence>
<name>A0A8S5MWS5_9CAUD</name>
<dbReference type="Pfam" id="PF20286">
    <property type="entry name" value="divDNApol"/>
    <property type="match status" value="1"/>
</dbReference>